<protein>
    <submittedName>
        <fullName evidence="3">DUF1648 domain-containing protein</fullName>
    </submittedName>
</protein>
<feature type="transmembrane region" description="Helical" evidence="1">
    <location>
        <begin position="182"/>
        <end position="201"/>
    </location>
</feature>
<proteinExistence type="predicted"/>
<evidence type="ECO:0000256" key="1">
    <source>
        <dbReference type="SAM" id="Phobius"/>
    </source>
</evidence>
<dbReference type="PANTHER" id="PTHR37810">
    <property type="entry name" value="IMMUNITY PROTEIN SDPI"/>
    <property type="match status" value="1"/>
</dbReference>
<dbReference type="RefSeq" id="WP_117678787.1">
    <property type="nucleotide sequence ID" value="NZ_CAJJKC010000005.1"/>
</dbReference>
<evidence type="ECO:0000313" key="3">
    <source>
        <dbReference type="EMBL" id="RGL12281.1"/>
    </source>
</evidence>
<feature type="transmembrane region" description="Helical" evidence="1">
    <location>
        <begin position="207"/>
        <end position="231"/>
    </location>
</feature>
<sequence length="241" mass="26241">MMNKQNDAQRSASVKSPVNRRVWIALGALCIASFLGHLALFPQLPDIVPTHWDAAGNVNGWSSRMATLGLDLLPLGLLALFYALPKIDPRGKAYERMGSFYTGFVTLFTVFLICMTWTTELTVFGIIPQNESPIGIFTGVTVGIGLMLLGNYLPKVKRNYSFGCKTPWALDNDQNWRLTHRFGGVAMVLAGMATVVSGLFSRQMGGAAVALLLAAVIGSSLATYAYSYLVFRNGNKPLRAK</sequence>
<dbReference type="InterPro" id="IPR026272">
    <property type="entry name" value="SdpI"/>
</dbReference>
<feature type="transmembrane region" description="Helical" evidence="1">
    <location>
        <begin position="21"/>
        <end position="41"/>
    </location>
</feature>
<feature type="transmembrane region" description="Helical" evidence="1">
    <location>
        <begin position="61"/>
        <end position="84"/>
    </location>
</feature>
<feature type="domain" description="DUF1648" evidence="2">
    <location>
        <begin position="29"/>
        <end position="70"/>
    </location>
</feature>
<dbReference type="InterPro" id="IPR012867">
    <property type="entry name" value="DUF1648"/>
</dbReference>
<name>A0A3E4QYX4_9ACTN</name>
<evidence type="ECO:0000259" key="2">
    <source>
        <dbReference type="Pfam" id="PF07853"/>
    </source>
</evidence>
<dbReference type="PANTHER" id="PTHR37810:SF5">
    <property type="entry name" value="IMMUNITY PROTEIN SDPI"/>
    <property type="match status" value="1"/>
</dbReference>
<dbReference type="GO" id="GO:0009636">
    <property type="term" value="P:response to toxic substance"/>
    <property type="evidence" value="ECO:0007669"/>
    <property type="project" value="TreeGrafter"/>
</dbReference>
<dbReference type="InterPro" id="IPR025962">
    <property type="entry name" value="SdpI/YhfL"/>
</dbReference>
<dbReference type="Pfam" id="PF07853">
    <property type="entry name" value="DUF1648"/>
    <property type="match status" value="1"/>
</dbReference>
<dbReference type="Pfam" id="PF13630">
    <property type="entry name" value="SdpI"/>
    <property type="match status" value="1"/>
</dbReference>
<accession>A0A3E4QYX4</accession>
<organism evidence="3 4">
    <name type="scientific">Collinsella tanakaei</name>
    <dbReference type="NCBI Taxonomy" id="626935"/>
    <lineage>
        <taxon>Bacteria</taxon>
        <taxon>Bacillati</taxon>
        <taxon>Actinomycetota</taxon>
        <taxon>Coriobacteriia</taxon>
        <taxon>Coriobacteriales</taxon>
        <taxon>Coriobacteriaceae</taxon>
        <taxon>Collinsella</taxon>
    </lineage>
</organism>
<dbReference type="Proteomes" id="UP000260943">
    <property type="component" value="Unassembled WGS sequence"/>
</dbReference>
<feature type="transmembrane region" description="Helical" evidence="1">
    <location>
        <begin position="104"/>
        <end position="127"/>
    </location>
</feature>
<keyword evidence="1" id="KW-0812">Transmembrane</keyword>
<evidence type="ECO:0000313" key="4">
    <source>
        <dbReference type="Proteomes" id="UP000260943"/>
    </source>
</evidence>
<keyword evidence="1" id="KW-1133">Transmembrane helix</keyword>
<dbReference type="EMBL" id="QSRJ01000001">
    <property type="protein sequence ID" value="RGL12281.1"/>
    <property type="molecule type" value="Genomic_DNA"/>
</dbReference>
<reference evidence="3 4" key="1">
    <citation type="submission" date="2018-08" db="EMBL/GenBank/DDBJ databases">
        <title>A genome reference for cultivated species of the human gut microbiota.</title>
        <authorList>
            <person name="Zou Y."/>
            <person name="Xue W."/>
            <person name="Luo G."/>
        </authorList>
    </citation>
    <scope>NUCLEOTIDE SEQUENCE [LARGE SCALE GENOMIC DNA]</scope>
    <source>
        <strain evidence="3 4">TF08-14</strain>
    </source>
</reference>
<dbReference type="PIRSF" id="PIRSF038959">
    <property type="entry name" value="SdpI"/>
    <property type="match status" value="1"/>
</dbReference>
<gene>
    <name evidence="3" type="ORF">DXC81_01060</name>
</gene>
<feature type="transmembrane region" description="Helical" evidence="1">
    <location>
        <begin position="133"/>
        <end position="153"/>
    </location>
</feature>
<comment type="caution">
    <text evidence="3">The sequence shown here is derived from an EMBL/GenBank/DDBJ whole genome shotgun (WGS) entry which is preliminary data.</text>
</comment>
<keyword evidence="1" id="KW-0472">Membrane</keyword>
<dbReference type="AlphaFoldDB" id="A0A3E4QYX4"/>